<gene>
    <name evidence="3" type="ORF">NBRC116598_34640</name>
</gene>
<feature type="compositionally biased region" description="Low complexity" evidence="2">
    <location>
        <begin position="126"/>
        <end position="160"/>
    </location>
</feature>
<feature type="region of interest" description="Disordered" evidence="2">
    <location>
        <begin position="115"/>
        <end position="160"/>
    </location>
</feature>
<comment type="caution">
    <text evidence="3">The sequence shown here is derived from an EMBL/GenBank/DDBJ whole genome shotgun (WGS) entry which is preliminary data.</text>
</comment>
<reference evidence="3 4" key="1">
    <citation type="submission" date="2024-04" db="EMBL/GenBank/DDBJ databases">
        <title>Draft genome sequence of Pseudophaeobacter arcticus NBRC 116598.</title>
        <authorList>
            <person name="Miyakawa T."/>
            <person name="Kusuya Y."/>
            <person name="Miura T."/>
        </authorList>
    </citation>
    <scope>NUCLEOTIDE SEQUENCE [LARGE SCALE GENOMIC DNA]</scope>
    <source>
        <strain evidence="3 4">SU-CL00105</strain>
    </source>
</reference>
<feature type="region of interest" description="Disordered" evidence="2">
    <location>
        <begin position="337"/>
        <end position="394"/>
    </location>
</feature>
<feature type="coiled-coil region" evidence="1">
    <location>
        <begin position="1166"/>
        <end position="1193"/>
    </location>
</feature>
<feature type="region of interest" description="Disordered" evidence="2">
    <location>
        <begin position="229"/>
        <end position="270"/>
    </location>
</feature>
<evidence type="ECO:0000313" key="3">
    <source>
        <dbReference type="EMBL" id="GAA6198019.1"/>
    </source>
</evidence>
<keyword evidence="4" id="KW-1185">Reference proteome</keyword>
<feature type="coiled-coil region" evidence="1">
    <location>
        <begin position="499"/>
        <end position="526"/>
    </location>
</feature>
<feature type="compositionally biased region" description="Basic and acidic residues" evidence="2">
    <location>
        <begin position="229"/>
        <end position="239"/>
    </location>
</feature>
<keyword evidence="1" id="KW-0175">Coiled coil</keyword>
<name>A0ABQ0AQJ4_9RHOB</name>
<evidence type="ECO:0000256" key="2">
    <source>
        <dbReference type="SAM" id="MobiDB-lite"/>
    </source>
</evidence>
<proteinExistence type="predicted"/>
<dbReference type="Proteomes" id="UP001441944">
    <property type="component" value="Unassembled WGS sequence"/>
</dbReference>
<protein>
    <submittedName>
        <fullName evidence="3">Uncharacterized protein</fullName>
    </submittedName>
</protein>
<dbReference type="RefSeq" id="WP_353401844.1">
    <property type="nucleotide sequence ID" value="NZ_BAABWU010000017.1"/>
</dbReference>
<feature type="compositionally biased region" description="Basic and acidic residues" evidence="2">
    <location>
        <begin position="378"/>
        <end position="394"/>
    </location>
</feature>
<organism evidence="3 4">
    <name type="scientific">Pseudophaeobacter arcticus</name>
    <dbReference type="NCBI Taxonomy" id="385492"/>
    <lineage>
        <taxon>Bacteria</taxon>
        <taxon>Pseudomonadati</taxon>
        <taxon>Pseudomonadota</taxon>
        <taxon>Alphaproteobacteria</taxon>
        <taxon>Rhodobacterales</taxon>
        <taxon>Paracoccaceae</taxon>
        <taxon>Pseudophaeobacter</taxon>
    </lineage>
</organism>
<accession>A0ABQ0AQJ4</accession>
<evidence type="ECO:0000313" key="4">
    <source>
        <dbReference type="Proteomes" id="UP001441944"/>
    </source>
</evidence>
<dbReference type="EMBL" id="BAABWU010000017">
    <property type="protein sequence ID" value="GAA6198019.1"/>
    <property type="molecule type" value="Genomic_DNA"/>
</dbReference>
<evidence type="ECO:0000256" key="1">
    <source>
        <dbReference type="SAM" id="Coils"/>
    </source>
</evidence>
<sequence length="1896" mass="203652">MAVPLDVETVKELKQKIKLARNKELSFALALGKKPEDCALIMHKERGGDKLLLQVKKIDGVQPQKSCFGTLTVDGQLVKLACRSDPPAGLVKNFRIFFRSNGIQMKLAVMAPGDTEFQQEPEETEAVPQSQAQAEPQAEALAEPAPAVPAEPGGTGQAEAAATQELAALKARLARCRDAIAPLSGPVQAKLVEGLKRAVGLLSKGESSKVAALLTQLEKALEQVAKAQAAKEEAAKDETGPQDLGAEEHGAPGETEAAEPETATEDPAAGRWQQAFSKLEPHVTRVLAETHGEIAKIQALWDYGKGKAATGDFTAALKSVGPLSTLLAQAAEAAKAARAADLPPPDEVATEPAPTEVQPLAQSGPKPPEQAEQRASGPKKESETPDKPDVEDPAKKQALAKIETARGEMTRVQGLIASFGAPAPGPWATAMQRAAALLGIAPEKKVAELEQAAADATRLMVALEPQVKELSEDKKTWAQTYPLFTARLVPIKAHAMKSIDPVKTKLEAMEAEITAAQAEAAKFDFKKASGGIVSFLSRGDALEAQADDLAHYRQIQADRLSLVTPRRTKASTRAPIQASIDELGDTYDEGVTKAGAEDYEAAVRLMNKIPALADQVDLLLKRERSTTWLLGKVNTALTTLNALPANVKAVLQAGIDRCQAAYDACQPGVEPDVIKAAEKLTLARRECNDLEARGKKAKGYVDQRAVFDARLNDFKAHAGKAGIDDVIAGMEAASASAASDAILRKFDSATRILAADQGNWPAYKTRADDYLAYKTKRDALEARLAALRKLPEAAAATAELAICDGHLRAAGTHGATRDYKSALDSVIVGDAAADVAKNLIEMRAELAKLKKDDVLAAVDKDVVAAFKTYGDLEKYVEGKDGGTFASLRAAAAAEAQKGRDASMGASPDLGKVRDHLAAAIKALENVLNQVACKGSFTSLRTTVAPIVETELPTANTANDTCLATEVHALTQLLTAADDAVKAPGLDFSTGLAKLNEAQQAVPGARQKLALYIESKPLKTQLADAERRLIRSRDKSLTYTNPIAAKQSLQLELDRITGYGTSFDTDWAAGKYRASVAKLKADVKRAKAYEATRADHVETIRRRQKWILDREALIAGDPLLAAERKQVDEAKVAIAGLLEQRAHAPAHKISASTYHVIKRGQEMLTARTAYELKRVAAEAKVQEAEAELAKVTAKGELAAQVAALRSRYAAGHAETAVGKRRFDFAEAEMDALTTTACQPVIDAAKAMQLFEDSCKAVAVKVQEVKDHTQAKYIAPLIARLEGKYANMMELAAAGHLSQAKALLAALPQDCADALVAAQNNAALAGIGDDLASIGDDDTAAITAAIEKLRAVFDALKWESEAEYAKTLETAERQVDAIEEQLKTEPKAAKTALPEALKACEALQEEISHHKQLDALATRVLSRITDKTAPFVKYSIIQEDVDALKAEVTAALKGAQAGGDLTTASAAIEAVMDKHHALMRLAARHDQLIKDCDGLETQHQALMGSEYRYAIREDLEQLDGGISQAREAAAKRDHDAAEAHLKTAQARAVDATAKDKMAGNEAPEPENIKAILERPGGDKQLDEMIKGLDASVQRKVLRVAFEAKYGCKLNIYTDASGKPSDRHAAGNIQADGAKKGPNIRRLYEVMSVLPAKDTRDNDSMKIFGYEDVKTQEGSVYSGGVKEVVMREGNANLSSVYGFGRPHEVGEVDDNCKPADQEQVDFFSWNTLHEAGHAVDDQRSFMTGVAGNVAYGGWQEHGKNIKPVADAIADHYDYDTNYVAQYISGIADPAEPECPADVDPETWARRRSKCRAYVDMARAGNDPWQSAAIAAKLNIAGRVYHESYKSGTWNSYAFAARKQAITGYQFRAPGEWFSELYAAYHSKKLKDQHPAVDWLKKLV</sequence>